<accession>A0A142IIR6</accession>
<protein>
    <submittedName>
        <fullName evidence="1">Uncharacterized protein</fullName>
    </submittedName>
</protein>
<dbReference type="Pfam" id="PF23824">
    <property type="entry name" value="DUF7194"/>
    <property type="match status" value="1"/>
</dbReference>
<dbReference type="EMBL" id="KU726251">
    <property type="protein sequence ID" value="AMR59854.1"/>
    <property type="molecule type" value="Genomic_DNA"/>
</dbReference>
<name>A0A142IIR6_9CAUD</name>
<dbReference type="InterPro" id="IPR055618">
    <property type="entry name" value="DUF7194"/>
</dbReference>
<proteinExistence type="predicted"/>
<sequence>MAQLLPNTPQVNLEGLFKVKAPYTLPDKVIYRVDAVQNFPKLQRNNIDVYNKYYKPVGLTRDDYISDANVEASIVTLKSRDGQVYELPDTYIETYPGLNGLNYRRNVVVIDLALIPEYVDVTLLTNDLKSILERGLGIDARVDITSMDYEGTVTEEEHLQMEAVRKAKIREQVPLTEQVATLTKQNQELQALNDAMLKILKDNGLTN</sequence>
<dbReference type="Proteomes" id="UP000223976">
    <property type="component" value="Segment"/>
</dbReference>
<gene>
    <name evidence="1" type="ORF">SEGD1_207</name>
</gene>
<reference evidence="1 2" key="1">
    <citation type="submission" date="2016-02" db="EMBL/GenBank/DDBJ databases">
        <title>Complete genome sequence of a polyvalent bacteriophage, SEGD1, simultaneously inhibiting both Salmonella enterica and Escherichia coli O157:H7.</title>
        <authorList>
            <person name="Fan J."/>
            <person name="Ma J."/>
        </authorList>
    </citation>
    <scope>NUCLEOTIDE SEQUENCE [LARGE SCALE GENOMIC DNA]</scope>
</reference>
<evidence type="ECO:0000313" key="1">
    <source>
        <dbReference type="EMBL" id="AMR59854.1"/>
    </source>
</evidence>
<evidence type="ECO:0000313" key="2">
    <source>
        <dbReference type="Proteomes" id="UP000223976"/>
    </source>
</evidence>
<organism evidence="1 2">
    <name type="scientific">Enterobacteria phage SEGD1</name>
    <dbReference type="NCBI Taxonomy" id="1805456"/>
    <lineage>
        <taxon>Viruses</taxon>
        <taxon>Duplodnaviria</taxon>
        <taxon>Heunggongvirae</taxon>
        <taxon>Uroviricota</taxon>
        <taxon>Caudoviricetes</taxon>
        <taxon>Chimalliviridae</taxon>
        <taxon>Seoulvirus</taxon>
        <taxon>Seoulvirus SPN3US</taxon>
    </lineage>
</organism>